<dbReference type="InterPro" id="IPR058661">
    <property type="entry name" value="FimL_2nd"/>
</dbReference>
<evidence type="ECO:0000256" key="5">
    <source>
        <dbReference type="ARBA" id="ARBA00022679"/>
    </source>
</evidence>
<evidence type="ECO:0000256" key="8">
    <source>
        <dbReference type="ARBA" id="ARBA00035100"/>
    </source>
</evidence>
<dbReference type="Gene3D" id="3.30.565.10">
    <property type="entry name" value="Histidine kinase-like ATPase, C-terminal domain"/>
    <property type="match status" value="1"/>
</dbReference>
<evidence type="ECO:0000256" key="2">
    <source>
        <dbReference type="ARBA" id="ARBA00012438"/>
    </source>
</evidence>
<dbReference type="InterPro" id="IPR036061">
    <property type="entry name" value="CheW-like_dom_sf"/>
</dbReference>
<name>A0A9X4BGD1_9GAMM</name>
<dbReference type="InterPro" id="IPR008207">
    <property type="entry name" value="Sig_transdc_His_kin_Hpt_dom"/>
</dbReference>
<dbReference type="Pfam" id="PF00072">
    <property type="entry name" value="Response_reg"/>
    <property type="match status" value="1"/>
</dbReference>
<dbReference type="Gene3D" id="1.20.120.160">
    <property type="entry name" value="HPT domain"/>
    <property type="match status" value="5"/>
</dbReference>
<dbReference type="SUPFAM" id="SSF50341">
    <property type="entry name" value="CheW-like"/>
    <property type="match status" value="1"/>
</dbReference>
<evidence type="ECO:0000256" key="11">
    <source>
        <dbReference type="SAM" id="Coils"/>
    </source>
</evidence>
<dbReference type="Proteomes" id="UP001139971">
    <property type="component" value="Unassembled WGS sequence"/>
</dbReference>
<feature type="region of interest" description="Disordered" evidence="12">
    <location>
        <begin position="1688"/>
        <end position="1731"/>
    </location>
</feature>
<dbReference type="InterPro" id="IPR004105">
    <property type="entry name" value="CheA-like_dim"/>
</dbReference>
<dbReference type="Pfam" id="PF26379">
    <property type="entry name" value="FimL_2nd"/>
    <property type="match status" value="1"/>
</dbReference>
<feature type="compositionally biased region" description="Low complexity" evidence="12">
    <location>
        <begin position="1688"/>
        <end position="1722"/>
    </location>
</feature>
<dbReference type="FunFam" id="3.30.565.10:FF:000016">
    <property type="entry name" value="Chemotaxis protein CheA, putative"/>
    <property type="match status" value="1"/>
</dbReference>
<feature type="domain" description="HPt" evidence="16">
    <location>
        <begin position="1542"/>
        <end position="1646"/>
    </location>
</feature>
<dbReference type="PROSITE" id="PS50894">
    <property type="entry name" value="HPT"/>
    <property type="match status" value="2"/>
</dbReference>
<keyword evidence="4 10" id="KW-0597">Phosphoprotein</keyword>
<feature type="modified residue" description="Phosphohistidine" evidence="9">
    <location>
        <position position="1589"/>
    </location>
</feature>
<evidence type="ECO:0000256" key="7">
    <source>
        <dbReference type="ARBA" id="ARBA00023012"/>
    </source>
</evidence>
<comment type="caution">
    <text evidence="17">The sequence shown here is derived from an EMBL/GenBank/DDBJ whole genome shotgun (WGS) entry which is preliminary data.</text>
</comment>
<dbReference type="SMART" id="SM00387">
    <property type="entry name" value="HATPase_c"/>
    <property type="match status" value="1"/>
</dbReference>
<feature type="domain" description="Histidine kinase" evidence="13">
    <location>
        <begin position="1799"/>
        <end position="2058"/>
    </location>
</feature>
<dbReference type="Pfam" id="PF01627">
    <property type="entry name" value="Hpt"/>
    <property type="match status" value="3"/>
</dbReference>
<feature type="domain" description="Response regulatory" evidence="14">
    <location>
        <begin position="2228"/>
        <end position="2344"/>
    </location>
</feature>
<gene>
    <name evidence="17" type="ORF">OD750_002340</name>
</gene>
<evidence type="ECO:0000259" key="13">
    <source>
        <dbReference type="PROSITE" id="PS50109"/>
    </source>
</evidence>
<evidence type="ECO:0000259" key="16">
    <source>
        <dbReference type="PROSITE" id="PS50894"/>
    </source>
</evidence>
<dbReference type="GO" id="GO:0006935">
    <property type="term" value="P:chemotaxis"/>
    <property type="evidence" value="ECO:0007669"/>
    <property type="project" value="InterPro"/>
</dbReference>
<dbReference type="SUPFAM" id="SSF52172">
    <property type="entry name" value="CheY-like"/>
    <property type="match status" value="1"/>
</dbReference>
<keyword evidence="11" id="KW-0175">Coiled coil</keyword>
<dbReference type="SUPFAM" id="SSF55874">
    <property type="entry name" value="ATPase domain of HSP90 chaperone/DNA topoisomerase II/histidine kinase"/>
    <property type="match status" value="1"/>
</dbReference>
<evidence type="ECO:0000313" key="18">
    <source>
        <dbReference type="Proteomes" id="UP001139971"/>
    </source>
</evidence>
<evidence type="ECO:0000256" key="1">
    <source>
        <dbReference type="ARBA" id="ARBA00000085"/>
    </source>
</evidence>
<dbReference type="SMART" id="SM01231">
    <property type="entry name" value="H-kinase_dim"/>
    <property type="match status" value="1"/>
</dbReference>
<comment type="function">
    <text evidence="8">Involved in the transmission of sensory signals from the chemoreceptors to the flagellar motors. CheA is autophosphorylated; it can transfer its phosphate group to either CheB or CheY.</text>
</comment>
<dbReference type="InterPro" id="IPR036890">
    <property type="entry name" value="HATPase_C_sf"/>
</dbReference>
<feature type="modified residue" description="Phosphohistidine" evidence="9">
    <location>
        <position position="839"/>
    </location>
</feature>
<feature type="region of interest" description="Disordered" evidence="12">
    <location>
        <begin position="1427"/>
        <end position="1478"/>
    </location>
</feature>
<comment type="catalytic activity">
    <reaction evidence="1">
        <text>ATP + protein L-histidine = ADP + protein N-phospho-L-histidine.</text>
        <dbReference type="EC" id="2.7.13.3"/>
    </reaction>
</comment>
<dbReference type="SUPFAM" id="SSF47226">
    <property type="entry name" value="Histidine-containing phosphotransfer domain, HPT domain"/>
    <property type="match status" value="5"/>
</dbReference>
<feature type="domain" description="CheW-like" evidence="15">
    <location>
        <begin position="2060"/>
        <end position="2197"/>
    </location>
</feature>
<evidence type="ECO:0000256" key="9">
    <source>
        <dbReference type="PROSITE-ProRule" id="PRU00110"/>
    </source>
</evidence>
<dbReference type="PANTHER" id="PTHR43395">
    <property type="entry name" value="SENSOR HISTIDINE KINASE CHEA"/>
    <property type="match status" value="1"/>
</dbReference>
<dbReference type="InterPro" id="IPR003594">
    <property type="entry name" value="HATPase_dom"/>
</dbReference>
<dbReference type="PANTHER" id="PTHR43395:SF8">
    <property type="entry name" value="HISTIDINE KINASE"/>
    <property type="match status" value="1"/>
</dbReference>
<dbReference type="PRINTS" id="PR00344">
    <property type="entry name" value="BCTRLSENSOR"/>
</dbReference>
<dbReference type="Pfam" id="PF01584">
    <property type="entry name" value="CheW"/>
    <property type="match status" value="1"/>
</dbReference>
<dbReference type="SMART" id="SM00260">
    <property type="entry name" value="CheW"/>
    <property type="match status" value="1"/>
</dbReference>
<dbReference type="Gene3D" id="1.10.287.560">
    <property type="entry name" value="Histidine kinase CheA-like, homodimeric domain"/>
    <property type="match status" value="1"/>
</dbReference>
<evidence type="ECO:0000259" key="14">
    <source>
        <dbReference type="PROSITE" id="PS50110"/>
    </source>
</evidence>
<dbReference type="InterPro" id="IPR036641">
    <property type="entry name" value="HPT_dom_sf"/>
</dbReference>
<dbReference type="RefSeq" id="WP_263543601.1">
    <property type="nucleotide sequence ID" value="NZ_JAOVZO020000001.1"/>
</dbReference>
<evidence type="ECO:0000259" key="15">
    <source>
        <dbReference type="PROSITE" id="PS50851"/>
    </source>
</evidence>
<keyword evidence="7" id="KW-0902">Two-component regulatory system</keyword>
<feature type="domain" description="HPt" evidence="16">
    <location>
        <begin position="792"/>
        <end position="899"/>
    </location>
</feature>
<dbReference type="InterPro" id="IPR004358">
    <property type="entry name" value="Sig_transdc_His_kin-like_C"/>
</dbReference>
<evidence type="ECO:0000256" key="10">
    <source>
        <dbReference type="PROSITE-ProRule" id="PRU00169"/>
    </source>
</evidence>
<dbReference type="InterPro" id="IPR001789">
    <property type="entry name" value="Sig_transdc_resp-reg_receiver"/>
</dbReference>
<evidence type="ECO:0000256" key="4">
    <source>
        <dbReference type="ARBA" id="ARBA00022553"/>
    </source>
</evidence>
<dbReference type="Gene3D" id="3.40.50.2300">
    <property type="match status" value="1"/>
</dbReference>
<feature type="compositionally biased region" description="Basic and acidic residues" evidence="12">
    <location>
        <begin position="1453"/>
        <end position="1478"/>
    </location>
</feature>
<feature type="region of interest" description="Disordered" evidence="12">
    <location>
        <begin position="568"/>
        <end position="613"/>
    </location>
</feature>
<dbReference type="Gene3D" id="2.30.30.40">
    <property type="entry name" value="SH3 Domains"/>
    <property type="match status" value="1"/>
</dbReference>
<sequence>MRLQDDIDFTTLNWVKQELDETLKQARQALEAYVDDPADSSLMRFCATYLHQVQGTLRMVELYGASMVVEEMERLAQALLDGEVRQKDDAYSVLMRGIVQLPDYLERLQSGHKDIPIVLLPLLNDLRASRGEELFSESALFSPDLSLPLPPSADGAARPLADADLKLALGKLRTIYQVCLLKFLRATDPRTETARLGEALNRVQGMTHAIDARRVWWIGDAVLEGIANGAIEASPAVKMLFGKADREIKRLVDAGERAYEQSPPRELLKNLLYYVAHASGDGPKLAQVRAAFKLQSLMPSEKELEHAKGSISGHNRALLDTVSLAIKDDLLRVKEALDIFLRAQGNDPGELMSQVDVLDRVGDTLGMLGLGVPRRVVLEQRGIVEEIANKSRPPDESTLLDVAGALLYVEASLDDHIERLGADTPEDTGGPASGMELPKAEVRKILDALMKEATANLAQAKNDIVAFIESPWDHAKVEQIPRLLEEVSGALRMLDLNRPAELMHGLIRFIEVELLRWRRVPTAEQMDKLADTIASIEYYLEATRDQRAGREKILDVTRESLEALGYWPVPEDDGLAPEPPPGGARLDLSSPAPATTAPAAGFASQPPAGPIGAPEARAAELSIGEFVSFAETLPGSRSETMKDEADQVFGDMSLADFAGETLRVDVVPDENIDEFVARLGLPDVAPAASTFDAPAEPEAPRDLKFAVEIAPGEGLDALVVGDQTQHSPTPHDLTGLRLTETEATPISSGSAPVAKREPQVRYVEVEEEIEEEVEDAAPASTLGDASFQAVASDDIDEEIREVFVEEVQEEIDNLNHHLPAWKADVHDFERLKPVRRSFHTLKGSGRLVGALALGEFAWKIENMLNRVLDKSIAANAPVTTIVDQAVAALPELLAGLRGEGAPKSDVAGIMAVADKLAAGEEAWLAPARPRTRTVKRIVKRMVAVPVEEEIEPAALEMPAAPELTRAVDIGQEFTTPASAFDDVGAQLPSAGPLPNIDPVLFDILKSEVGQHLSVVDAFVDDSRRQPQPATDVLLRAVHTLHGAIAMVDIPVIGHVLAPLEGYVKRLRARDEIPGAVGLAALTDASALVRDVMTALENGNTAMPDSDLLVERIVALRDDLPEPELAHTLYTADDDAPMAVEIAEPEIVEPEPVAEAFAEPIDFGAPSELERAAAELTLETRALPIEAAPLDEELSLESIPAADTSADEELTLELDDFGREPELTLSADPELALVSETVEAAPAAEEVSFDDIAPPTQDELAELAAGVESISLSDDPAPSEELVLSDGIASSEELVLSDEPALSGAFALSDEPAAPAAAQEAASDGDFVFSANEQAEFDALLAAGLREENTASLVDDGLTFEAPRGLAEPGGGDSLLSASEAAELDALLSFAAESRQDFGAHDAIGADATDAQASDLERQAQALLDEENRQAAEREAAERAERARMEAESAAALERAENERLAAEAAAREQAQRLEAEAAERRAAEAAQAEAQRLAEYTARAEREAAERAQAQAEPVAAPAPAAPAVVLAPIADDPQPEGKLELPDMDEDLLEIFVQEGSDILDHSDALIARLRDAPHDREIVTGMQRDLHTLKGGARMAGLAPIGDLSHAMESLLEAISEGRRGMDRGTVESFERGYDRLHALVQRIAKRQAIAMPENAIARFEALVSGDLSGQILASAAATAVAHAADAANAKPEPQAPAPAAETPQPAKPGARPAGRAPIPTFDEDEPRAPQEMIRVRSDLLDSLVNYAGEVSIYRSRLEQQVTTFRFNLVEFETTVSRLREQLRKLEMETEAQIIARYQREHHEPGSTVFDPLELDRFSQLQQLSRALGESVSDLVSIQNLLDDLTRQSETLLLQQSRVSSDLQEGLMRTRMVPFDSLVPSLRRTVRQSAQEIGKRAQLKVEGAQGEMDRNLLERMKAPFEHMLRNALAHGIESPDDRQRVGKNPEGTVTIQVSREATEVVLRVLDDGRGMDRDAIRKKAIERGLLNADAQLSDRDLYAFILETGFSTAEQVTQLAGRGVGMDVVHNEIKQLGGALTIDSERGRGSVFTIRLPFTLAVTQAILVRLGEATYAIPMSSVQGVVRIGRDDLDRRLNTINPIYTYAGEEFHIYELAQLLNVPVPRLADEAQVPLLMTRTGDQRAAVRIDGVVGSREVVVKSVGPQISSVPGIFGATIMGDGSVVMILDLAPLVRRFVALRAASVEAGVDVQTLAPVPVAPPVDTRRQPLVMVVDDSITMRKVTTRVLERNDMDVITAKDGLDAVEKLQDKVPDLMLLDIEMPRMDGYELATYMKNDPRLRLVPIIMITSRTGEKHRQRALEIGVERYLGKPYQEVDLLRNVLETLRLSRAQP</sequence>
<proteinExistence type="predicted"/>
<dbReference type="SMART" id="SM00073">
    <property type="entry name" value="HPT"/>
    <property type="match status" value="2"/>
</dbReference>
<evidence type="ECO:0000256" key="12">
    <source>
        <dbReference type="SAM" id="MobiDB-lite"/>
    </source>
</evidence>
<dbReference type="InterPro" id="IPR051315">
    <property type="entry name" value="Bact_Chemotaxis_CheA"/>
</dbReference>
<dbReference type="PROSITE" id="PS50851">
    <property type="entry name" value="CHEW"/>
    <property type="match status" value="1"/>
</dbReference>
<dbReference type="Pfam" id="PF02518">
    <property type="entry name" value="HATPase_c"/>
    <property type="match status" value="1"/>
</dbReference>
<evidence type="ECO:0000256" key="6">
    <source>
        <dbReference type="ARBA" id="ARBA00022777"/>
    </source>
</evidence>
<organism evidence="17 18">
    <name type="scientific">Tahibacter soli</name>
    <dbReference type="NCBI Taxonomy" id="2983605"/>
    <lineage>
        <taxon>Bacteria</taxon>
        <taxon>Pseudomonadati</taxon>
        <taxon>Pseudomonadota</taxon>
        <taxon>Gammaproteobacteria</taxon>
        <taxon>Lysobacterales</taxon>
        <taxon>Rhodanobacteraceae</taxon>
        <taxon>Tahibacter</taxon>
    </lineage>
</organism>
<evidence type="ECO:0000313" key="17">
    <source>
        <dbReference type="EMBL" id="MDC8011381.1"/>
    </source>
</evidence>
<evidence type="ECO:0000256" key="3">
    <source>
        <dbReference type="ARBA" id="ARBA00021495"/>
    </source>
</evidence>
<dbReference type="GO" id="GO:0005737">
    <property type="term" value="C:cytoplasm"/>
    <property type="evidence" value="ECO:0007669"/>
    <property type="project" value="InterPro"/>
</dbReference>
<dbReference type="InterPro" id="IPR011006">
    <property type="entry name" value="CheY-like_superfamily"/>
</dbReference>
<feature type="coiled-coil region" evidence="11">
    <location>
        <begin position="443"/>
        <end position="470"/>
    </location>
</feature>
<dbReference type="EMBL" id="JAOVZO020000001">
    <property type="protein sequence ID" value="MDC8011381.1"/>
    <property type="molecule type" value="Genomic_DNA"/>
</dbReference>
<dbReference type="CDD" id="cd00088">
    <property type="entry name" value="HPT"/>
    <property type="match status" value="1"/>
</dbReference>
<protein>
    <recommendedName>
        <fullName evidence="3">Chemotaxis protein CheA</fullName>
        <ecNumber evidence="2">2.7.13.3</ecNumber>
    </recommendedName>
</protein>
<reference evidence="17" key="1">
    <citation type="submission" date="2023-02" db="EMBL/GenBank/DDBJ databases">
        <title>Tahibacter soli sp. nov. isolated from soil.</title>
        <authorList>
            <person name="Baek J.H."/>
            <person name="Lee J.K."/>
            <person name="Choi D.G."/>
            <person name="Jeon C.O."/>
        </authorList>
    </citation>
    <scope>NUCLEOTIDE SEQUENCE</scope>
    <source>
        <strain evidence="17">BL</strain>
    </source>
</reference>
<dbReference type="PROSITE" id="PS50110">
    <property type="entry name" value="RESPONSE_REGULATORY"/>
    <property type="match status" value="1"/>
</dbReference>
<keyword evidence="18" id="KW-1185">Reference proteome</keyword>
<dbReference type="EC" id="2.7.13.3" evidence="2"/>
<accession>A0A9X4BGD1</accession>
<keyword evidence="5" id="KW-0808">Transferase</keyword>
<dbReference type="PROSITE" id="PS50109">
    <property type="entry name" value="HIS_KIN"/>
    <property type="match status" value="1"/>
</dbReference>
<dbReference type="InterPro" id="IPR002545">
    <property type="entry name" value="CheW-lke_dom"/>
</dbReference>
<dbReference type="GO" id="GO:0000155">
    <property type="term" value="F:phosphorelay sensor kinase activity"/>
    <property type="evidence" value="ECO:0007669"/>
    <property type="project" value="InterPro"/>
</dbReference>
<feature type="modified residue" description="4-aspartylphosphate" evidence="10">
    <location>
        <position position="2277"/>
    </location>
</feature>
<feature type="compositionally biased region" description="Basic and acidic residues" evidence="12">
    <location>
        <begin position="1427"/>
        <end position="1446"/>
    </location>
</feature>
<dbReference type="SMART" id="SM00448">
    <property type="entry name" value="REC"/>
    <property type="match status" value="1"/>
</dbReference>
<dbReference type="InterPro" id="IPR037006">
    <property type="entry name" value="CheA-like_homodim_sf"/>
</dbReference>
<feature type="compositionally biased region" description="Low complexity" evidence="12">
    <location>
        <begin position="591"/>
        <end position="600"/>
    </location>
</feature>
<dbReference type="CDD" id="cd17546">
    <property type="entry name" value="REC_hyHK_CKI1_RcsC-like"/>
    <property type="match status" value="1"/>
</dbReference>
<keyword evidence="6" id="KW-0418">Kinase</keyword>
<dbReference type="InterPro" id="IPR005467">
    <property type="entry name" value="His_kinase_dom"/>
</dbReference>